<name>A0AAU8L0J8_9CAUD</name>
<feature type="transmembrane region" description="Helical" evidence="1">
    <location>
        <begin position="6"/>
        <end position="32"/>
    </location>
</feature>
<evidence type="ECO:0000256" key="1">
    <source>
        <dbReference type="SAM" id="Phobius"/>
    </source>
</evidence>
<feature type="transmembrane region" description="Helical" evidence="1">
    <location>
        <begin position="53"/>
        <end position="73"/>
    </location>
</feature>
<dbReference type="EMBL" id="PP885733">
    <property type="protein sequence ID" value="XCN28272.1"/>
    <property type="molecule type" value="Genomic_DNA"/>
</dbReference>
<proteinExistence type="predicted"/>
<protein>
    <submittedName>
        <fullName evidence="2">Membrane protein</fullName>
    </submittedName>
</protein>
<keyword evidence="1" id="KW-0472">Membrane</keyword>
<evidence type="ECO:0000313" key="2">
    <source>
        <dbReference type="EMBL" id="XCN28272.1"/>
    </source>
</evidence>
<keyword evidence="1" id="KW-1133">Transmembrane helix</keyword>
<accession>A0AAU8L0J8</accession>
<keyword evidence="1" id="KW-0812">Transmembrane</keyword>
<organism evidence="2">
    <name type="scientific">Pantoea phage Survivor</name>
    <dbReference type="NCBI Taxonomy" id="3232176"/>
    <lineage>
        <taxon>Viruses</taxon>
        <taxon>Duplodnaviria</taxon>
        <taxon>Heunggongvirae</taxon>
        <taxon>Uroviricota</taxon>
        <taxon>Caudoviricetes</taxon>
    </lineage>
</organism>
<sequence length="78" mass="8864">MDIKLYNVMLGIILFGVVTIMLGFIDLAYMFQKVKAAGNDQKKVMSAISSFKWQMWTLVGAFVVYSCTVMYRAGIPLW</sequence>
<reference evidence="2" key="1">
    <citation type="submission" date="2024-06" db="EMBL/GenBank/DDBJ databases">
        <authorList>
            <person name="Gannavaram S."/>
            <person name="Nemani S."/>
            <person name="Datta M."/>
            <person name="Picchiottino A."/>
            <person name="Mereddy A."/>
            <person name="Gannavaram N."/>
            <person name="Honeycutt C."/>
            <person name="Tran D."/>
            <person name="Choi K."/>
            <person name="Srinivasan K."/>
            <person name="Johnson A."/>
        </authorList>
    </citation>
    <scope>NUCLEOTIDE SEQUENCE</scope>
</reference>